<dbReference type="EMBL" id="BGZK01000678">
    <property type="protein sequence ID" value="GBP55787.1"/>
    <property type="molecule type" value="Genomic_DNA"/>
</dbReference>
<feature type="compositionally biased region" description="Low complexity" evidence="1">
    <location>
        <begin position="299"/>
        <end position="308"/>
    </location>
</feature>
<feature type="region of interest" description="Disordered" evidence="1">
    <location>
        <begin position="64"/>
        <end position="89"/>
    </location>
</feature>
<name>A0A4C1X0C5_EUMVA</name>
<organism evidence="2 3">
    <name type="scientific">Eumeta variegata</name>
    <name type="common">Bagworm moth</name>
    <name type="synonym">Eumeta japonica</name>
    <dbReference type="NCBI Taxonomy" id="151549"/>
    <lineage>
        <taxon>Eukaryota</taxon>
        <taxon>Metazoa</taxon>
        <taxon>Ecdysozoa</taxon>
        <taxon>Arthropoda</taxon>
        <taxon>Hexapoda</taxon>
        <taxon>Insecta</taxon>
        <taxon>Pterygota</taxon>
        <taxon>Neoptera</taxon>
        <taxon>Endopterygota</taxon>
        <taxon>Lepidoptera</taxon>
        <taxon>Glossata</taxon>
        <taxon>Ditrysia</taxon>
        <taxon>Tineoidea</taxon>
        <taxon>Psychidae</taxon>
        <taxon>Oiketicinae</taxon>
        <taxon>Eumeta</taxon>
    </lineage>
</organism>
<feature type="compositionally biased region" description="Gly residues" evidence="1">
    <location>
        <begin position="286"/>
        <end position="298"/>
    </location>
</feature>
<feature type="compositionally biased region" description="Gly residues" evidence="1">
    <location>
        <begin position="75"/>
        <end position="87"/>
    </location>
</feature>
<keyword evidence="3" id="KW-1185">Reference proteome</keyword>
<feature type="region of interest" description="Disordered" evidence="1">
    <location>
        <begin position="270"/>
        <end position="329"/>
    </location>
</feature>
<comment type="caution">
    <text evidence="2">The sequence shown here is derived from an EMBL/GenBank/DDBJ whole genome shotgun (WGS) entry which is preliminary data.</text>
</comment>
<dbReference type="PROSITE" id="PS51257">
    <property type="entry name" value="PROKAR_LIPOPROTEIN"/>
    <property type="match status" value="1"/>
</dbReference>
<gene>
    <name evidence="2" type="ORF">EVAR_50203_1</name>
</gene>
<accession>A0A4C1X0C5</accession>
<evidence type="ECO:0000313" key="2">
    <source>
        <dbReference type="EMBL" id="GBP55787.1"/>
    </source>
</evidence>
<feature type="compositionally biased region" description="Low complexity" evidence="1">
    <location>
        <begin position="208"/>
        <end position="217"/>
    </location>
</feature>
<evidence type="ECO:0000256" key="1">
    <source>
        <dbReference type="SAM" id="MobiDB-lite"/>
    </source>
</evidence>
<protein>
    <submittedName>
        <fullName evidence="2">Uncharacterized protein</fullName>
    </submittedName>
</protein>
<sequence length="350" mass="38330">MVRAYLKSFPLSYLIIVSFSCADKTLISHNGPVLVSLPILYPRSSRFDTGPMVEQLQPSIRRIAKQRRGSQSAGGRAGPELAGGGGVRPIDDDDDELSTHWRNCLRSYVTTALCRFASDVGGLGKVVPKVGGAGCEVSHSLNLERFYIAFDRAEILPPSKPIGHWKRGKRETILSKNARIAADRRELAPPKTTIWFLRIGDTASSWTEVAPPRVSPRARPPRAGPSAGREPVSIIRRRRKEKNTATDPQPNYLGGTYWAVIYFTFLSPGHRSGARGRRWSGRGCEYNGGRGSERGGGVARPAPRAGDGVTAKVGHAASPRAPRQSITRSPRLARRLNGRAHTRIRVTILF</sequence>
<dbReference type="AlphaFoldDB" id="A0A4C1X0C5"/>
<dbReference type="Proteomes" id="UP000299102">
    <property type="component" value="Unassembled WGS sequence"/>
</dbReference>
<reference evidence="2 3" key="1">
    <citation type="journal article" date="2019" name="Commun. Biol.">
        <title>The bagworm genome reveals a unique fibroin gene that provides high tensile strength.</title>
        <authorList>
            <person name="Kono N."/>
            <person name="Nakamura H."/>
            <person name="Ohtoshi R."/>
            <person name="Tomita M."/>
            <person name="Numata K."/>
            <person name="Arakawa K."/>
        </authorList>
    </citation>
    <scope>NUCLEOTIDE SEQUENCE [LARGE SCALE GENOMIC DNA]</scope>
</reference>
<evidence type="ECO:0000313" key="3">
    <source>
        <dbReference type="Proteomes" id="UP000299102"/>
    </source>
</evidence>
<feature type="region of interest" description="Disordered" evidence="1">
    <location>
        <begin position="208"/>
        <end position="249"/>
    </location>
</feature>
<proteinExistence type="predicted"/>